<dbReference type="InterPro" id="IPR019734">
    <property type="entry name" value="TPR_rpt"/>
</dbReference>
<dbReference type="Pfam" id="PF13181">
    <property type="entry name" value="TPR_8"/>
    <property type="match status" value="1"/>
</dbReference>
<sequence length="574" mass="66847">MVAKKWLRDPSRTCNPYQAYKWVDSFVDMEKLNADCINDTKIDDSRLESTTEVELNTEEDPECRKILSRATWARKLLHMTEDSLWYERIGQTFFQANKFTKAIEYFDKAKSFPSCHWTVHEFQALSYAELNQLSDESWMECASSEMELAIKALKSMQMENNPPGETLSLSEALFRTLTKFASWQKNMGKIDGAIALYKEILEFNPQEHRIRSDLLKILCAEDKNDEASSVMFELKDWVLNSQQQPDMREFSEFLLDIAKNLDLTDLFRGQNSLYYVINLARSSTVSSEITLEAFVEAATRAENELHRAVLLIYEGLLISRGVETNLEQFRHSLNRWNSCRHILNLLSDKSFEHYVLLHATLRFQLMAHFQLAIISRQNNHHLLNEQKLLDALEAEKNDLPVDLAWMWKSILLYTKKPLLASYYSQFKDFAKARNMFRDDMVTAIAILEDDDPENDVIGYQSLTLILTDALIRNNDDGDGLEEHPIESSRNGPIYMSCEGACGKEWTYADDFYFKKNRLARWICRPEHSWLHVPPWNDENVAGKGMVRVMDESGSPKEVKISDWIKDLKRIWEIE</sequence>
<organism evidence="2 3">
    <name type="scientific">Botrytis deweyae</name>
    <dbReference type="NCBI Taxonomy" id="2478750"/>
    <lineage>
        <taxon>Eukaryota</taxon>
        <taxon>Fungi</taxon>
        <taxon>Dikarya</taxon>
        <taxon>Ascomycota</taxon>
        <taxon>Pezizomycotina</taxon>
        <taxon>Leotiomycetes</taxon>
        <taxon>Helotiales</taxon>
        <taxon>Sclerotiniaceae</taxon>
        <taxon>Botrytis</taxon>
    </lineage>
</organism>
<reference evidence="2 3" key="1">
    <citation type="journal article" date="2020" name="Genome Biol. Evol.">
        <title>Comparative genomics of Sclerotiniaceae.</title>
        <authorList>
            <person name="Valero Jimenez C.A."/>
            <person name="Steentjes M."/>
            <person name="Scholten O.E."/>
            <person name="Van Kan J.A.L."/>
        </authorList>
    </citation>
    <scope>NUCLEOTIDE SEQUENCE [LARGE SCALE GENOMIC DNA]</scope>
    <source>
        <strain evidence="2 3">B1</strain>
    </source>
</reference>
<protein>
    <submittedName>
        <fullName evidence="2">Uncharacterized protein</fullName>
    </submittedName>
</protein>
<evidence type="ECO:0000313" key="3">
    <source>
        <dbReference type="Proteomes" id="UP000783213"/>
    </source>
</evidence>
<comment type="caution">
    <text evidence="2">The sequence shown here is derived from an EMBL/GenBank/DDBJ whole genome shotgun (WGS) entry which is preliminary data.</text>
</comment>
<accession>A0ABQ7IDF3</accession>
<dbReference type="GeneID" id="62235676"/>
<gene>
    <name evidence="2" type="ORF">EAE98_008903</name>
</gene>
<dbReference type="SUPFAM" id="SSF48452">
    <property type="entry name" value="TPR-like"/>
    <property type="match status" value="1"/>
</dbReference>
<dbReference type="InterPro" id="IPR011990">
    <property type="entry name" value="TPR-like_helical_dom_sf"/>
</dbReference>
<evidence type="ECO:0000313" key="2">
    <source>
        <dbReference type="EMBL" id="KAF7920874.1"/>
    </source>
</evidence>
<feature type="repeat" description="TPR" evidence="1">
    <location>
        <begin position="83"/>
        <end position="116"/>
    </location>
</feature>
<dbReference type="PROSITE" id="PS50005">
    <property type="entry name" value="TPR"/>
    <property type="match status" value="1"/>
</dbReference>
<proteinExistence type="predicted"/>
<evidence type="ECO:0000256" key="1">
    <source>
        <dbReference type="PROSITE-ProRule" id="PRU00339"/>
    </source>
</evidence>
<dbReference type="RefSeq" id="XP_038807238.1">
    <property type="nucleotide sequence ID" value="XM_038956526.1"/>
</dbReference>
<keyword evidence="1" id="KW-0802">TPR repeat</keyword>
<dbReference type="EMBL" id="RCSX01000024">
    <property type="protein sequence ID" value="KAF7920874.1"/>
    <property type="molecule type" value="Genomic_DNA"/>
</dbReference>
<keyword evidence="3" id="KW-1185">Reference proteome</keyword>
<dbReference type="Gene3D" id="1.25.40.10">
    <property type="entry name" value="Tetratricopeptide repeat domain"/>
    <property type="match status" value="1"/>
</dbReference>
<dbReference type="Proteomes" id="UP000783213">
    <property type="component" value="Unassembled WGS sequence"/>
</dbReference>
<name>A0ABQ7IDF3_9HELO</name>